<feature type="binding site" evidence="6">
    <location>
        <position position="99"/>
    </location>
    <ligand>
        <name>Mg(2+)</name>
        <dbReference type="ChEBI" id="CHEBI:18420"/>
    </ligand>
</feature>
<dbReference type="EC" id="3.1.-.-" evidence="6"/>
<dbReference type="Gene3D" id="3.40.50.1010">
    <property type="entry name" value="5'-nuclease"/>
    <property type="match status" value="1"/>
</dbReference>
<dbReference type="InterPro" id="IPR044153">
    <property type="entry name" value="PIN_Pae0151-like"/>
</dbReference>
<evidence type="ECO:0000256" key="1">
    <source>
        <dbReference type="ARBA" id="ARBA00022649"/>
    </source>
</evidence>
<comment type="similarity">
    <text evidence="6">Belongs to the PINc/VapC protein family.</text>
</comment>
<evidence type="ECO:0000313" key="8">
    <source>
        <dbReference type="EMBL" id="OGZ43972.1"/>
    </source>
</evidence>
<dbReference type="EMBL" id="MHNK01000010">
    <property type="protein sequence ID" value="OGZ43972.1"/>
    <property type="molecule type" value="Genomic_DNA"/>
</dbReference>
<feature type="binding site" evidence="6">
    <location>
        <position position="5"/>
    </location>
    <ligand>
        <name>Mg(2+)</name>
        <dbReference type="ChEBI" id="CHEBI:18420"/>
    </ligand>
</feature>
<dbReference type="GO" id="GO:0000287">
    <property type="term" value="F:magnesium ion binding"/>
    <property type="evidence" value="ECO:0007669"/>
    <property type="project" value="UniProtKB-UniRule"/>
</dbReference>
<dbReference type="PANTHER" id="PTHR35901:SF1">
    <property type="entry name" value="EXONUCLEASE VAPC9"/>
    <property type="match status" value="1"/>
</dbReference>
<dbReference type="SUPFAM" id="SSF88723">
    <property type="entry name" value="PIN domain-like"/>
    <property type="match status" value="1"/>
</dbReference>
<dbReference type="Proteomes" id="UP000177480">
    <property type="component" value="Unassembled WGS sequence"/>
</dbReference>
<sequence length="133" mass="15142">MIVLDASVVIKWLQEEAGSEEARVFERQHVSGEDVVGVPDLLYYEVANVLRHKSGITEEGGLAVMDILTGMELQAFNFSLKELKEVYSLAHSHNITVYDALYVYLARQLHCPFVTADRKLYQHIKQYGWATLL</sequence>
<keyword evidence="6" id="KW-0800">Toxin</keyword>
<dbReference type="GO" id="GO:0090729">
    <property type="term" value="F:toxin activity"/>
    <property type="evidence" value="ECO:0007669"/>
    <property type="project" value="UniProtKB-KW"/>
</dbReference>
<evidence type="ECO:0000256" key="3">
    <source>
        <dbReference type="ARBA" id="ARBA00022723"/>
    </source>
</evidence>
<dbReference type="STRING" id="1802114.A2719_03350"/>
<comment type="function">
    <text evidence="6">Toxic component of a toxin-antitoxin (TA) system. An RNase.</text>
</comment>
<dbReference type="AlphaFoldDB" id="A0A1G2G1V5"/>
<feature type="domain" description="PIN" evidence="7">
    <location>
        <begin position="2"/>
        <end position="122"/>
    </location>
</feature>
<keyword evidence="3 6" id="KW-0479">Metal-binding</keyword>
<evidence type="ECO:0000259" key="7">
    <source>
        <dbReference type="Pfam" id="PF01850"/>
    </source>
</evidence>
<organism evidence="8 9">
    <name type="scientific">Candidatus Ryanbacteria bacterium RIFCSPHIGHO2_01_FULL_45_22</name>
    <dbReference type="NCBI Taxonomy" id="1802114"/>
    <lineage>
        <taxon>Bacteria</taxon>
        <taxon>Candidatus Ryaniibacteriota</taxon>
    </lineage>
</organism>
<keyword evidence="5 6" id="KW-0460">Magnesium</keyword>
<evidence type="ECO:0000256" key="6">
    <source>
        <dbReference type="HAMAP-Rule" id="MF_00265"/>
    </source>
</evidence>
<gene>
    <name evidence="6" type="primary">vapC</name>
    <name evidence="8" type="ORF">A2719_03350</name>
</gene>
<name>A0A1G2G1V5_9BACT</name>
<keyword evidence="2 6" id="KW-0540">Nuclease</keyword>
<dbReference type="HAMAP" id="MF_00265">
    <property type="entry name" value="VapC_Nob1"/>
    <property type="match status" value="1"/>
</dbReference>
<comment type="caution">
    <text evidence="8">The sequence shown here is derived from an EMBL/GenBank/DDBJ whole genome shotgun (WGS) entry which is preliminary data.</text>
</comment>
<keyword evidence="4 6" id="KW-0378">Hydrolase</keyword>
<dbReference type="GO" id="GO:0004540">
    <property type="term" value="F:RNA nuclease activity"/>
    <property type="evidence" value="ECO:0007669"/>
    <property type="project" value="InterPro"/>
</dbReference>
<dbReference type="PANTHER" id="PTHR35901">
    <property type="entry name" value="RIBONUCLEASE VAPC3"/>
    <property type="match status" value="1"/>
</dbReference>
<protein>
    <recommendedName>
        <fullName evidence="6">Ribonuclease VapC</fullName>
        <shortName evidence="6">RNase VapC</shortName>
        <ecNumber evidence="6">3.1.-.-</ecNumber>
    </recommendedName>
    <alternativeName>
        <fullName evidence="6">Toxin VapC</fullName>
    </alternativeName>
</protein>
<dbReference type="InterPro" id="IPR051619">
    <property type="entry name" value="TypeII_TA_RNase_PINc/VapC"/>
</dbReference>
<dbReference type="InterPro" id="IPR002716">
    <property type="entry name" value="PIN_dom"/>
</dbReference>
<evidence type="ECO:0000256" key="2">
    <source>
        <dbReference type="ARBA" id="ARBA00022722"/>
    </source>
</evidence>
<keyword evidence="1 6" id="KW-1277">Toxin-antitoxin system</keyword>
<dbReference type="GO" id="GO:0016787">
    <property type="term" value="F:hydrolase activity"/>
    <property type="evidence" value="ECO:0007669"/>
    <property type="project" value="UniProtKB-KW"/>
</dbReference>
<proteinExistence type="inferred from homology"/>
<accession>A0A1G2G1V5</accession>
<evidence type="ECO:0000256" key="4">
    <source>
        <dbReference type="ARBA" id="ARBA00022801"/>
    </source>
</evidence>
<evidence type="ECO:0000313" key="9">
    <source>
        <dbReference type="Proteomes" id="UP000177480"/>
    </source>
</evidence>
<dbReference type="InterPro" id="IPR022907">
    <property type="entry name" value="VapC_family"/>
</dbReference>
<dbReference type="InterPro" id="IPR029060">
    <property type="entry name" value="PIN-like_dom_sf"/>
</dbReference>
<reference evidence="8 9" key="1">
    <citation type="journal article" date="2016" name="Nat. Commun.">
        <title>Thousands of microbial genomes shed light on interconnected biogeochemical processes in an aquifer system.</title>
        <authorList>
            <person name="Anantharaman K."/>
            <person name="Brown C.T."/>
            <person name="Hug L.A."/>
            <person name="Sharon I."/>
            <person name="Castelle C.J."/>
            <person name="Probst A.J."/>
            <person name="Thomas B.C."/>
            <person name="Singh A."/>
            <person name="Wilkins M.J."/>
            <person name="Karaoz U."/>
            <person name="Brodie E.L."/>
            <person name="Williams K.H."/>
            <person name="Hubbard S.S."/>
            <person name="Banfield J.F."/>
        </authorList>
    </citation>
    <scope>NUCLEOTIDE SEQUENCE [LARGE SCALE GENOMIC DNA]</scope>
</reference>
<dbReference type="Pfam" id="PF01850">
    <property type="entry name" value="PIN"/>
    <property type="match status" value="1"/>
</dbReference>
<comment type="cofactor">
    <cofactor evidence="6">
        <name>Mg(2+)</name>
        <dbReference type="ChEBI" id="CHEBI:18420"/>
    </cofactor>
</comment>
<dbReference type="CDD" id="cd09873">
    <property type="entry name" value="PIN_Pae0151-like"/>
    <property type="match status" value="1"/>
</dbReference>
<evidence type="ECO:0000256" key="5">
    <source>
        <dbReference type="ARBA" id="ARBA00022842"/>
    </source>
</evidence>